<evidence type="ECO:0000313" key="1">
    <source>
        <dbReference type="EMBL" id="CAD8843431.1"/>
    </source>
</evidence>
<dbReference type="EMBL" id="HBFQ01025102">
    <property type="protein sequence ID" value="CAD8843431.1"/>
    <property type="molecule type" value="Transcribed_RNA"/>
</dbReference>
<accession>A0A7S1F4Y0</accession>
<name>A0A7S1F4Y0_NOCSC</name>
<dbReference type="AlphaFoldDB" id="A0A7S1F4Y0"/>
<proteinExistence type="predicted"/>
<sequence length="259" mass="28623">MGDHVDGETRGTSDPSASPERWVFLRSRPCNAARFLAFARETFGPLSKDHLHTAQEDGDEDSGRPLLCADDWRTSVREGSGCLWFAGSDDLAAEWRFRALESERTHLLRCGAPWPEEEEEEVGSRRTELTFWIDGPEADTAKKLLSEGLRACLLTREEAVEAERTGRIPGTEEWDEERLNNANMAQWADRFAPALHVVHGLANFVSAVPGVQRTSAIANGYLSLLLGRFGAECSTEEPDECVECGSPYAPGRPPGDLHP</sequence>
<protein>
    <submittedName>
        <fullName evidence="1">Uncharacterized protein</fullName>
    </submittedName>
</protein>
<reference evidence="1" key="1">
    <citation type="submission" date="2021-01" db="EMBL/GenBank/DDBJ databases">
        <authorList>
            <person name="Corre E."/>
            <person name="Pelletier E."/>
            <person name="Niang G."/>
            <person name="Scheremetjew M."/>
            <person name="Finn R."/>
            <person name="Kale V."/>
            <person name="Holt S."/>
            <person name="Cochrane G."/>
            <person name="Meng A."/>
            <person name="Brown T."/>
            <person name="Cohen L."/>
        </authorList>
    </citation>
    <scope>NUCLEOTIDE SEQUENCE</scope>
</reference>
<organism evidence="1">
    <name type="scientific">Noctiluca scintillans</name>
    <name type="common">Sea sparkle</name>
    <name type="synonym">Red tide dinoflagellate</name>
    <dbReference type="NCBI Taxonomy" id="2966"/>
    <lineage>
        <taxon>Eukaryota</taxon>
        <taxon>Sar</taxon>
        <taxon>Alveolata</taxon>
        <taxon>Dinophyceae</taxon>
        <taxon>Noctilucales</taxon>
        <taxon>Noctilucaceae</taxon>
        <taxon>Noctiluca</taxon>
    </lineage>
</organism>
<gene>
    <name evidence="1" type="ORF">NSCI0253_LOCUS17781</name>
</gene>